<accession>A0ABQ3NY97</accession>
<name>A0ABQ3NY97_STRVG</name>
<feature type="signal peptide" evidence="2">
    <location>
        <begin position="1"/>
        <end position="28"/>
    </location>
</feature>
<evidence type="ECO:0008006" key="5">
    <source>
        <dbReference type="Google" id="ProtNLM"/>
    </source>
</evidence>
<feature type="region of interest" description="Disordered" evidence="1">
    <location>
        <begin position="31"/>
        <end position="99"/>
    </location>
</feature>
<evidence type="ECO:0000256" key="2">
    <source>
        <dbReference type="SAM" id="SignalP"/>
    </source>
</evidence>
<gene>
    <name evidence="3" type="ORF">Scinn_72150</name>
</gene>
<evidence type="ECO:0000256" key="1">
    <source>
        <dbReference type="SAM" id="MobiDB-lite"/>
    </source>
</evidence>
<dbReference type="Proteomes" id="UP000660554">
    <property type="component" value="Unassembled WGS sequence"/>
</dbReference>
<evidence type="ECO:0000313" key="4">
    <source>
        <dbReference type="Proteomes" id="UP000660554"/>
    </source>
</evidence>
<keyword evidence="4" id="KW-1185">Reference proteome</keyword>
<protein>
    <recommendedName>
        <fullName evidence="5">Lipoprotein</fullName>
    </recommendedName>
</protein>
<evidence type="ECO:0000313" key="3">
    <source>
        <dbReference type="EMBL" id="GHI17752.1"/>
    </source>
</evidence>
<dbReference type="RefSeq" id="WP_191870200.1">
    <property type="nucleotide sequence ID" value="NZ_BMRU01000074.1"/>
</dbReference>
<dbReference type="GeneID" id="86958964"/>
<reference evidence="4" key="1">
    <citation type="submission" date="2020-09" db="EMBL/GenBank/DDBJ databases">
        <title>Whole genome shotgun sequence of Streptomyces cinnamonensis NBRC 15873.</title>
        <authorList>
            <person name="Komaki H."/>
            <person name="Tamura T."/>
        </authorList>
    </citation>
    <scope>NUCLEOTIDE SEQUENCE [LARGE SCALE GENOMIC DNA]</scope>
    <source>
        <strain evidence="4">NBRC 15873</strain>
    </source>
</reference>
<dbReference type="PROSITE" id="PS51257">
    <property type="entry name" value="PROKAR_LIPOPROTEIN"/>
    <property type="match status" value="1"/>
</dbReference>
<organism evidence="3 4">
    <name type="scientific">Streptomyces virginiae</name>
    <name type="common">Streptomyces cinnamonensis</name>
    <dbReference type="NCBI Taxonomy" id="1961"/>
    <lineage>
        <taxon>Bacteria</taxon>
        <taxon>Bacillati</taxon>
        <taxon>Actinomycetota</taxon>
        <taxon>Actinomycetes</taxon>
        <taxon>Kitasatosporales</taxon>
        <taxon>Streptomycetaceae</taxon>
        <taxon>Streptomyces</taxon>
    </lineage>
</organism>
<keyword evidence="2" id="KW-0732">Signal</keyword>
<feature type="chain" id="PRO_5045597884" description="Lipoprotein" evidence="2">
    <location>
        <begin position="29"/>
        <end position="244"/>
    </location>
</feature>
<proteinExistence type="predicted"/>
<comment type="caution">
    <text evidence="3">The sequence shown here is derived from an EMBL/GenBank/DDBJ whole genome shotgun (WGS) entry which is preliminary data.</text>
</comment>
<feature type="compositionally biased region" description="Low complexity" evidence="1">
    <location>
        <begin position="39"/>
        <end position="91"/>
    </location>
</feature>
<dbReference type="EMBL" id="BNDV01000017">
    <property type="protein sequence ID" value="GHI17752.1"/>
    <property type="molecule type" value="Genomic_DNA"/>
</dbReference>
<sequence length="244" mass="24318">MPVARVPHRLPRSGLCAAAVAAVLLAGASGCGTEDGGEPSVPSSAAAPVSATATATTSDTAAATAPGAPSAAASTPGTATASAAPTTRAATTPPPVPTRLTAAVDTRGGRLALVRGGAAQEFTVTLRNGNSADYRHLLVALQMEILVGEPGDEPGSGPEFLLERFDRASGTWRPAELRVANDAKPLSLFTGGGPLARGAVRIERYRLRATAGGPTGSSPVVVSFIDTDADREAAAHVLLGHSTG</sequence>